<feature type="compositionally biased region" description="Basic and acidic residues" evidence="1">
    <location>
        <begin position="89"/>
        <end position="105"/>
    </location>
</feature>
<gene>
    <name evidence="2" type="ORF">GMRT_12757</name>
</gene>
<accession>A0A4Z1T3N5</accession>
<sequence>MPLPGLLRLPNKPAVQAGDPAPPHEMEHPGGLARSRAKSPVANFSRAPGSRGGTRVQFAAPPSRQSVFERLGQSGPPRRSTSQLLAPRMARDTHIPPSDVEERNADSSSAATRSILRRRQPLFEVEDSVQVSDSDAVESSQTLDLFNRINRAYLL</sequence>
<protein>
    <submittedName>
        <fullName evidence="2">Uncharacterized protein</fullName>
    </submittedName>
</protein>
<evidence type="ECO:0000313" key="2">
    <source>
        <dbReference type="EMBL" id="TNJ28593.1"/>
    </source>
</evidence>
<organism evidence="2 3">
    <name type="scientific">Giardia muris</name>
    <dbReference type="NCBI Taxonomy" id="5742"/>
    <lineage>
        <taxon>Eukaryota</taxon>
        <taxon>Metamonada</taxon>
        <taxon>Diplomonadida</taxon>
        <taxon>Hexamitidae</taxon>
        <taxon>Giardiinae</taxon>
        <taxon>Giardia</taxon>
    </lineage>
</organism>
<evidence type="ECO:0000256" key="1">
    <source>
        <dbReference type="SAM" id="MobiDB-lite"/>
    </source>
</evidence>
<comment type="caution">
    <text evidence="2">The sequence shown here is derived from an EMBL/GenBank/DDBJ whole genome shotgun (WGS) entry which is preliminary data.</text>
</comment>
<dbReference type="EMBL" id="VDLU01000002">
    <property type="protein sequence ID" value="TNJ28593.1"/>
    <property type="molecule type" value="Genomic_DNA"/>
</dbReference>
<evidence type="ECO:0000313" key="3">
    <source>
        <dbReference type="Proteomes" id="UP000315496"/>
    </source>
</evidence>
<feature type="region of interest" description="Disordered" evidence="1">
    <location>
        <begin position="1"/>
        <end position="119"/>
    </location>
</feature>
<dbReference type="AlphaFoldDB" id="A0A4Z1T3N5"/>
<proteinExistence type="predicted"/>
<name>A0A4Z1T3N5_GIAMU</name>
<dbReference type="VEuPathDB" id="GiardiaDB:GMRT_12757"/>
<dbReference type="Proteomes" id="UP000315496">
    <property type="component" value="Chromosome 2"/>
</dbReference>
<keyword evidence="3" id="KW-1185">Reference proteome</keyword>
<reference evidence="2 3" key="1">
    <citation type="submission" date="2019-05" db="EMBL/GenBank/DDBJ databases">
        <title>The compact genome of Giardia muris reveals important steps in the evolution of intestinal protozoan parasites.</title>
        <authorList>
            <person name="Xu F."/>
            <person name="Jimenez-Gonzalez A."/>
            <person name="Einarsson E."/>
            <person name="Astvaldsson A."/>
            <person name="Peirasmaki D."/>
            <person name="Eckmann L."/>
            <person name="Andersson J.O."/>
            <person name="Svard S.G."/>
            <person name="Jerlstrom-Hultqvist J."/>
        </authorList>
    </citation>
    <scope>NUCLEOTIDE SEQUENCE [LARGE SCALE GENOMIC DNA]</scope>
    <source>
        <strain evidence="2 3">Roberts-Thomson</strain>
    </source>
</reference>